<dbReference type="EMBL" id="MU276310">
    <property type="protein sequence ID" value="KAI0039392.1"/>
    <property type="molecule type" value="Genomic_DNA"/>
</dbReference>
<reference evidence="1" key="1">
    <citation type="submission" date="2021-02" db="EMBL/GenBank/DDBJ databases">
        <authorList>
            <consortium name="DOE Joint Genome Institute"/>
            <person name="Ahrendt S."/>
            <person name="Looney B.P."/>
            <person name="Miyauchi S."/>
            <person name="Morin E."/>
            <person name="Drula E."/>
            <person name="Courty P.E."/>
            <person name="Chicoki N."/>
            <person name="Fauchery L."/>
            <person name="Kohler A."/>
            <person name="Kuo A."/>
            <person name="Labutti K."/>
            <person name="Pangilinan J."/>
            <person name="Lipzen A."/>
            <person name="Riley R."/>
            <person name="Andreopoulos W."/>
            <person name="He G."/>
            <person name="Johnson J."/>
            <person name="Barry K.W."/>
            <person name="Grigoriev I.V."/>
            <person name="Nagy L."/>
            <person name="Hibbett D."/>
            <person name="Henrissat B."/>
            <person name="Matheny P.B."/>
            <person name="Labbe J."/>
            <person name="Martin F."/>
        </authorList>
    </citation>
    <scope>NUCLEOTIDE SEQUENCE</scope>
    <source>
        <strain evidence="1">FP105234-sp</strain>
    </source>
</reference>
<gene>
    <name evidence="1" type="ORF">FA95DRAFT_1577620</name>
</gene>
<reference evidence="1" key="2">
    <citation type="journal article" date="2022" name="New Phytol.">
        <title>Evolutionary transition to the ectomycorrhizal habit in the genomes of a hyperdiverse lineage of mushroom-forming fungi.</title>
        <authorList>
            <person name="Looney B."/>
            <person name="Miyauchi S."/>
            <person name="Morin E."/>
            <person name="Drula E."/>
            <person name="Courty P.E."/>
            <person name="Kohler A."/>
            <person name="Kuo A."/>
            <person name="LaButti K."/>
            <person name="Pangilinan J."/>
            <person name="Lipzen A."/>
            <person name="Riley R."/>
            <person name="Andreopoulos W."/>
            <person name="He G."/>
            <person name="Johnson J."/>
            <person name="Nolan M."/>
            <person name="Tritt A."/>
            <person name="Barry K.W."/>
            <person name="Grigoriev I.V."/>
            <person name="Nagy L.G."/>
            <person name="Hibbett D."/>
            <person name="Henrissat B."/>
            <person name="Matheny P.B."/>
            <person name="Labbe J."/>
            <person name="Martin F.M."/>
        </authorList>
    </citation>
    <scope>NUCLEOTIDE SEQUENCE</scope>
    <source>
        <strain evidence="1">FP105234-sp</strain>
    </source>
</reference>
<comment type="caution">
    <text evidence="1">The sequence shown here is derived from an EMBL/GenBank/DDBJ whole genome shotgun (WGS) entry which is preliminary data.</text>
</comment>
<name>A0ACB8R653_9AGAM</name>
<accession>A0ACB8R653</accession>
<evidence type="ECO:0000313" key="2">
    <source>
        <dbReference type="Proteomes" id="UP000814033"/>
    </source>
</evidence>
<evidence type="ECO:0000313" key="1">
    <source>
        <dbReference type="EMBL" id="KAI0039392.1"/>
    </source>
</evidence>
<organism evidence="1 2">
    <name type="scientific">Auriscalpium vulgare</name>
    <dbReference type="NCBI Taxonomy" id="40419"/>
    <lineage>
        <taxon>Eukaryota</taxon>
        <taxon>Fungi</taxon>
        <taxon>Dikarya</taxon>
        <taxon>Basidiomycota</taxon>
        <taxon>Agaricomycotina</taxon>
        <taxon>Agaricomycetes</taxon>
        <taxon>Russulales</taxon>
        <taxon>Auriscalpiaceae</taxon>
        <taxon>Auriscalpium</taxon>
    </lineage>
</organism>
<protein>
    <submittedName>
        <fullName evidence="1">Uncharacterized protein</fullName>
    </submittedName>
</protein>
<proteinExistence type="predicted"/>
<sequence length="202" mass="22789">MVTSNTSSAPTRTFPPSIPLNPDFPRLYVRFKVPTANPRGKGTPNAPRSPLDLYTPRLTQGSGRGKVGLCPLCPRSPRTWFSMKFSAFKYYHMQYFHGISPAAALPFSPPTAFRTVPRPHATKLERNTMREGKCHRCGKWTPVEGVKNMETKVPELYWWKHAAACHGTSHIPGERDVFIEDAAYVRALEETKPDDQTESEED</sequence>
<keyword evidence="2" id="KW-1185">Reference proteome</keyword>
<dbReference type="Proteomes" id="UP000814033">
    <property type="component" value="Unassembled WGS sequence"/>
</dbReference>